<keyword evidence="7" id="KW-0676">Redox-active center</keyword>
<dbReference type="CDD" id="cd03017">
    <property type="entry name" value="PRX_BCP"/>
    <property type="match status" value="1"/>
</dbReference>
<comment type="caution">
    <text evidence="14">The sequence shown here is derived from an EMBL/GenBank/DDBJ whole genome shotgun (WGS) entry which is preliminary data.</text>
</comment>
<dbReference type="Gene3D" id="3.40.30.10">
    <property type="entry name" value="Glutaredoxin"/>
    <property type="match status" value="1"/>
</dbReference>
<dbReference type="PANTHER" id="PTHR42801:SF4">
    <property type="entry name" value="AHPC_TSA FAMILY PROTEIN"/>
    <property type="match status" value="1"/>
</dbReference>
<evidence type="ECO:0000256" key="2">
    <source>
        <dbReference type="ARBA" id="ARBA00013017"/>
    </source>
</evidence>
<feature type="domain" description="Thioredoxin" evidence="13">
    <location>
        <begin position="24"/>
        <end position="187"/>
    </location>
</feature>
<reference evidence="14 15" key="1">
    <citation type="submission" date="2024-03" db="EMBL/GenBank/DDBJ databases">
        <authorList>
            <person name="Jo J.-H."/>
        </authorList>
    </citation>
    <scope>NUCLEOTIDE SEQUENCE [LARGE SCALE GENOMIC DNA]</scope>
    <source>
        <strain evidence="14 15">PS1R-30</strain>
    </source>
</reference>
<feature type="signal peptide" evidence="12">
    <location>
        <begin position="1"/>
        <end position="22"/>
    </location>
</feature>
<dbReference type="PANTHER" id="PTHR42801">
    <property type="entry name" value="THIOREDOXIN-DEPENDENT PEROXIDE REDUCTASE"/>
    <property type="match status" value="1"/>
</dbReference>
<proteinExistence type="inferred from homology"/>
<evidence type="ECO:0000313" key="15">
    <source>
        <dbReference type="Proteomes" id="UP001361239"/>
    </source>
</evidence>
<dbReference type="RefSeq" id="WP_339586204.1">
    <property type="nucleotide sequence ID" value="NZ_JBBHJZ010000001.1"/>
</dbReference>
<feature type="chain" id="PRO_5047063682" description="thioredoxin-dependent peroxiredoxin" evidence="12">
    <location>
        <begin position="23"/>
        <end position="189"/>
    </location>
</feature>
<evidence type="ECO:0000313" key="14">
    <source>
        <dbReference type="EMBL" id="MEJ5976288.1"/>
    </source>
</evidence>
<evidence type="ECO:0000256" key="1">
    <source>
        <dbReference type="ARBA" id="ARBA00003330"/>
    </source>
</evidence>
<evidence type="ECO:0000256" key="12">
    <source>
        <dbReference type="SAM" id="SignalP"/>
    </source>
</evidence>
<sequence length="189" mass="20445">MTKLARTAAALLTLAIPAVAQAELPVGARAPDFTAQSAMAGKVQSFNLRAALRRGPVVLYFFPKAFTQGCTLETRAFAEASAQFGAAHATIVGLSADDIPTLQRFSTEECRSKFAVASATPAIVRSYDVAMKTDRLLPERRAAMPANMTGRTSYVIAPNGRVSFVHSDLDYREHVRLTLQAVQALNHRH</sequence>
<dbReference type="Proteomes" id="UP001361239">
    <property type="component" value="Unassembled WGS sequence"/>
</dbReference>
<dbReference type="PROSITE" id="PS51352">
    <property type="entry name" value="THIOREDOXIN_2"/>
    <property type="match status" value="1"/>
</dbReference>
<evidence type="ECO:0000256" key="10">
    <source>
        <dbReference type="ARBA" id="ARBA00042639"/>
    </source>
</evidence>
<dbReference type="EMBL" id="JBBHJZ010000001">
    <property type="protein sequence ID" value="MEJ5976288.1"/>
    <property type="molecule type" value="Genomic_DNA"/>
</dbReference>
<evidence type="ECO:0000256" key="5">
    <source>
        <dbReference type="ARBA" id="ARBA00023002"/>
    </source>
</evidence>
<name>A0ABU8RT83_9SPHN</name>
<dbReference type="EC" id="1.11.1.24" evidence="2"/>
<evidence type="ECO:0000256" key="4">
    <source>
        <dbReference type="ARBA" id="ARBA00022862"/>
    </source>
</evidence>
<evidence type="ECO:0000256" key="6">
    <source>
        <dbReference type="ARBA" id="ARBA00023157"/>
    </source>
</evidence>
<keyword evidence="15" id="KW-1185">Reference proteome</keyword>
<keyword evidence="4" id="KW-0049">Antioxidant</keyword>
<accession>A0ABU8RT83</accession>
<comment type="similarity">
    <text evidence="9">Belongs to the peroxiredoxin family. BCP/PrxQ subfamily.</text>
</comment>
<comment type="function">
    <text evidence="1">Thiol-specific peroxidase that catalyzes the reduction of hydrogen peroxide and organic hydroperoxides to water and alcohols, respectively. Plays a role in cell protection against oxidative stress by detoxifying peroxides and as sensor of hydrogen peroxide-mediated signaling events.</text>
</comment>
<keyword evidence="5 14" id="KW-0560">Oxidoreductase</keyword>
<protein>
    <recommendedName>
        <fullName evidence="2">thioredoxin-dependent peroxiredoxin</fullName>
        <ecNumber evidence="2">1.11.1.24</ecNumber>
    </recommendedName>
    <alternativeName>
        <fullName evidence="8">Thioredoxin peroxidase</fullName>
    </alternativeName>
    <alternativeName>
        <fullName evidence="10">Thioredoxin-dependent peroxiredoxin Bcp</fullName>
    </alternativeName>
</protein>
<evidence type="ECO:0000256" key="9">
    <source>
        <dbReference type="ARBA" id="ARBA00038489"/>
    </source>
</evidence>
<evidence type="ECO:0000256" key="3">
    <source>
        <dbReference type="ARBA" id="ARBA00022559"/>
    </source>
</evidence>
<dbReference type="InterPro" id="IPR000866">
    <property type="entry name" value="AhpC/TSA"/>
</dbReference>
<dbReference type="Pfam" id="PF00578">
    <property type="entry name" value="AhpC-TSA"/>
    <property type="match status" value="1"/>
</dbReference>
<dbReference type="SUPFAM" id="SSF52833">
    <property type="entry name" value="Thioredoxin-like"/>
    <property type="match status" value="1"/>
</dbReference>
<evidence type="ECO:0000256" key="11">
    <source>
        <dbReference type="ARBA" id="ARBA00049091"/>
    </source>
</evidence>
<keyword evidence="6" id="KW-1015">Disulfide bond</keyword>
<organism evidence="14 15">
    <name type="scientific">Novosphingobium anseongense</name>
    <dbReference type="NCBI Taxonomy" id="3133436"/>
    <lineage>
        <taxon>Bacteria</taxon>
        <taxon>Pseudomonadati</taxon>
        <taxon>Pseudomonadota</taxon>
        <taxon>Alphaproteobacteria</taxon>
        <taxon>Sphingomonadales</taxon>
        <taxon>Sphingomonadaceae</taxon>
        <taxon>Novosphingobium</taxon>
    </lineage>
</organism>
<gene>
    <name evidence="14" type="ORF">WG901_06560</name>
</gene>
<evidence type="ECO:0000259" key="13">
    <source>
        <dbReference type="PROSITE" id="PS51352"/>
    </source>
</evidence>
<keyword evidence="3 14" id="KW-0575">Peroxidase</keyword>
<dbReference type="InterPro" id="IPR013766">
    <property type="entry name" value="Thioredoxin_domain"/>
</dbReference>
<evidence type="ECO:0000256" key="7">
    <source>
        <dbReference type="ARBA" id="ARBA00023284"/>
    </source>
</evidence>
<comment type="catalytic activity">
    <reaction evidence="11">
        <text>a hydroperoxide + [thioredoxin]-dithiol = an alcohol + [thioredoxin]-disulfide + H2O</text>
        <dbReference type="Rhea" id="RHEA:62620"/>
        <dbReference type="Rhea" id="RHEA-COMP:10698"/>
        <dbReference type="Rhea" id="RHEA-COMP:10700"/>
        <dbReference type="ChEBI" id="CHEBI:15377"/>
        <dbReference type="ChEBI" id="CHEBI:29950"/>
        <dbReference type="ChEBI" id="CHEBI:30879"/>
        <dbReference type="ChEBI" id="CHEBI:35924"/>
        <dbReference type="ChEBI" id="CHEBI:50058"/>
        <dbReference type="EC" id="1.11.1.24"/>
    </reaction>
</comment>
<evidence type="ECO:0000256" key="8">
    <source>
        <dbReference type="ARBA" id="ARBA00032824"/>
    </source>
</evidence>
<dbReference type="InterPro" id="IPR050924">
    <property type="entry name" value="Peroxiredoxin_BCP/PrxQ"/>
</dbReference>
<dbReference type="InterPro" id="IPR036249">
    <property type="entry name" value="Thioredoxin-like_sf"/>
</dbReference>
<dbReference type="GO" id="GO:0140824">
    <property type="term" value="F:thioredoxin-dependent peroxiredoxin activity"/>
    <property type="evidence" value="ECO:0007669"/>
    <property type="project" value="UniProtKB-EC"/>
</dbReference>
<keyword evidence="12" id="KW-0732">Signal</keyword>